<dbReference type="Pfam" id="PF00202">
    <property type="entry name" value="Aminotran_3"/>
    <property type="match status" value="1"/>
</dbReference>
<dbReference type="OrthoDB" id="9807885at2"/>
<dbReference type="InterPro" id="IPR050103">
    <property type="entry name" value="Class-III_PLP-dep_AT"/>
</dbReference>
<accession>A0A3G1KYG5</accession>
<evidence type="ECO:0000313" key="18">
    <source>
        <dbReference type="EMBL" id="ATW27255.1"/>
    </source>
</evidence>
<dbReference type="NCBIfam" id="TIGR00700">
    <property type="entry name" value="GABAtrnsam"/>
    <property type="match status" value="1"/>
</dbReference>
<dbReference type="PANTHER" id="PTHR11986">
    <property type="entry name" value="AMINOTRANSFERASE CLASS III"/>
    <property type="match status" value="1"/>
</dbReference>
<name>A0A3G1KYG5_FORW1</name>
<dbReference type="EC" id="2.6.1.22" evidence="5"/>
<dbReference type="Gene3D" id="3.40.640.10">
    <property type="entry name" value="Type I PLP-dependent aspartate aminotransferase-like (Major domain)"/>
    <property type="match status" value="1"/>
</dbReference>
<organism evidence="18 19">
    <name type="scientific">Formimonas warabiya</name>
    <dbReference type="NCBI Taxonomy" id="1761012"/>
    <lineage>
        <taxon>Bacteria</taxon>
        <taxon>Bacillati</taxon>
        <taxon>Bacillota</taxon>
        <taxon>Clostridia</taxon>
        <taxon>Eubacteriales</taxon>
        <taxon>Peptococcaceae</taxon>
        <taxon>Candidatus Formimonas</taxon>
    </lineage>
</organism>
<evidence type="ECO:0000256" key="10">
    <source>
        <dbReference type="ARBA" id="ARBA00022898"/>
    </source>
</evidence>
<sequence>MLTGKELAKVSQEQGEKTKELLGKVKENLSRGLSVGNEVFAAEAKGAVIQDLDGNTYIDFFAGVGVLNAGHRPEPVVEAIKDQADKYLHTFFHQVMHGPYVEFSEKLLDLVPINGPKKAALFNSGAEAVENAVKTARFYTKRQAVICFESAFHGRTLLTMTLTSKVKPYKYGFGPFAPEIYKVPSAYCYRCPWNSAYPGCGMHCLEQFHHFFKAEVDAADVAAMIIEPVQGEGGFIVPPKEFLPGLKNICQENGIVFIADEIQTGFCRTGKMFAVENYGVEPDLITCAKSMAAGMPVSAVVGKAEIMDAPDPGQLGGTYCGNPVACAAGIATLDYLKAANLNDRASAISKYTLGRLGAMQEKYPEIGDVRALGAMIALEFVKDRGTKEPDKDAVGKIVKECFKRGLIIISAGVLGNVIRMLMPLVITDEQLTQALDILEESCAVVLKK</sequence>
<dbReference type="FunFam" id="3.40.640.10:FF:000013">
    <property type="entry name" value="4-aminobutyrate aminotransferase"/>
    <property type="match status" value="1"/>
</dbReference>
<evidence type="ECO:0000256" key="6">
    <source>
        <dbReference type="ARBA" id="ARBA00012912"/>
    </source>
</evidence>
<evidence type="ECO:0000256" key="5">
    <source>
        <dbReference type="ARBA" id="ARBA00012876"/>
    </source>
</evidence>
<evidence type="ECO:0000256" key="9">
    <source>
        <dbReference type="ARBA" id="ARBA00022679"/>
    </source>
</evidence>
<reference evidence="18 19" key="1">
    <citation type="submission" date="2016-10" db="EMBL/GenBank/DDBJ databases">
        <title>Complete Genome Sequence of Peptococcaceae strain DCMF.</title>
        <authorList>
            <person name="Edwards R.J."/>
            <person name="Holland S.I."/>
            <person name="Deshpande N.P."/>
            <person name="Wong Y.K."/>
            <person name="Ertan H."/>
            <person name="Manefield M."/>
            <person name="Russell T.L."/>
            <person name="Lee M.J."/>
        </authorList>
    </citation>
    <scope>NUCLEOTIDE SEQUENCE [LARGE SCALE GENOMIC DNA]</scope>
    <source>
        <strain evidence="18 19">DCMF</strain>
    </source>
</reference>
<comment type="catalytic activity">
    <reaction evidence="15">
        <text>4-aminobutanoate + 2-oxoglutarate = succinate semialdehyde + L-glutamate</text>
        <dbReference type="Rhea" id="RHEA:23352"/>
        <dbReference type="ChEBI" id="CHEBI:16810"/>
        <dbReference type="ChEBI" id="CHEBI:29985"/>
        <dbReference type="ChEBI" id="CHEBI:57706"/>
        <dbReference type="ChEBI" id="CHEBI:59888"/>
        <dbReference type="EC" id="2.6.1.19"/>
    </reaction>
</comment>
<dbReference type="Gene3D" id="3.90.1150.10">
    <property type="entry name" value="Aspartate Aminotransferase, domain 1"/>
    <property type="match status" value="1"/>
</dbReference>
<proteinExistence type="inferred from homology"/>
<evidence type="ECO:0000256" key="13">
    <source>
        <dbReference type="ARBA" id="ARBA00030857"/>
    </source>
</evidence>
<dbReference type="InterPro" id="IPR015424">
    <property type="entry name" value="PyrdxlP-dep_Trfase"/>
</dbReference>
<evidence type="ECO:0000256" key="12">
    <source>
        <dbReference type="ARBA" id="ARBA00030204"/>
    </source>
</evidence>
<dbReference type="Proteomes" id="UP000323521">
    <property type="component" value="Chromosome"/>
</dbReference>
<evidence type="ECO:0000256" key="8">
    <source>
        <dbReference type="ARBA" id="ARBA00022576"/>
    </source>
</evidence>
<keyword evidence="8" id="KW-0032">Aminotransferase</keyword>
<dbReference type="InterPro" id="IPR049704">
    <property type="entry name" value="Aminotrans_3_PPA_site"/>
</dbReference>
<evidence type="ECO:0000256" key="3">
    <source>
        <dbReference type="ARBA" id="ARBA00005176"/>
    </source>
</evidence>
<dbReference type="GO" id="GO:0009448">
    <property type="term" value="P:gamma-aminobutyric acid metabolic process"/>
    <property type="evidence" value="ECO:0007669"/>
    <property type="project" value="InterPro"/>
</dbReference>
<dbReference type="GO" id="GO:0047298">
    <property type="term" value="F:(S)-3-amino-2-methylpropionate transaminase activity"/>
    <property type="evidence" value="ECO:0007669"/>
    <property type="project" value="UniProtKB-EC"/>
</dbReference>
<evidence type="ECO:0000313" key="19">
    <source>
        <dbReference type="Proteomes" id="UP000323521"/>
    </source>
</evidence>
<evidence type="ECO:0000256" key="14">
    <source>
        <dbReference type="ARBA" id="ARBA00031787"/>
    </source>
</evidence>
<dbReference type="EC" id="2.6.1.19" evidence="6"/>
<dbReference type="RefSeq" id="WP_148136602.1">
    <property type="nucleotide sequence ID" value="NZ_CP017634.1"/>
</dbReference>
<keyword evidence="10 17" id="KW-0663">Pyridoxal phosphate</keyword>
<comment type="pathway">
    <text evidence="3">Amino-acid degradation; 4-aminobutanoate degradation.</text>
</comment>
<dbReference type="FunFam" id="3.90.1150.10:FF:000022">
    <property type="entry name" value="4-aminobutyrate aminotransferase"/>
    <property type="match status" value="1"/>
</dbReference>
<dbReference type="AlphaFoldDB" id="A0A3G1KYG5"/>
<dbReference type="PANTHER" id="PTHR11986:SF58">
    <property type="entry name" value="LEUCINE_METHIONINE RACEMASE"/>
    <property type="match status" value="1"/>
</dbReference>
<dbReference type="EMBL" id="CP017634">
    <property type="protein sequence ID" value="ATW27255.1"/>
    <property type="molecule type" value="Genomic_DNA"/>
</dbReference>
<dbReference type="InterPro" id="IPR004632">
    <property type="entry name" value="4NH2But_aminotransferase_bac"/>
</dbReference>
<dbReference type="GO" id="GO:0034386">
    <property type="term" value="F:4-aminobutyrate:2-oxoglutarate transaminase activity"/>
    <property type="evidence" value="ECO:0007669"/>
    <property type="project" value="UniProtKB-EC"/>
</dbReference>
<dbReference type="InterPro" id="IPR015422">
    <property type="entry name" value="PyrdxlP-dep_Trfase_small"/>
</dbReference>
<dbReference type="SUPFAM" id="SSF53383">
    <property type="entry name" value="PLP-dependent transferases"/>
    <property type="match status" value="1"/>
</dbReference>
<keyword evidence="9" id="KW-0808">Transferase</keyword>
<evidence type="ECO:0000256" key="4">
    <source>
        <dbReference type="ARBA" id="ARBA00008954"/>
    </source>
</evidence>
<dbReference type="GO" id="GO:0030170">
    <property type="term" value="F:pyridoxal phosphate binding"/>
    <property type="evidence" value="ECO:0007669"/>
    <property type="project" value="InterPro"/>
</dbReference>
<evidence type="ECO:0000256" key="15">
    <source>
        <dbReference type="ARBA" id="ARBA00048021"/>
    </source>
</evidence>
<comment type="catalytic activity">
    <reaction evidence="1">
        <text>(S)-3-amino-2-methylpropanoate + 2-oxoglutarate = 2-methyl-3-oxopropanoate + L-glutamate</text>
        <dbReference type="Rhea" id="RHEA:13993"/>
        <dbReference type="ChEBI" id="CHEBI:16810"/>
        <dbReference type="ChEBI" id="CHEBI:29985"/>
        <dbReference type="ChEBI" id="CHEBI:57700"/>
        <dbReference type="ChEBI" id="CHEBI:58655"/>
        <dbReference type="EC" id="2.6.1.22"/>
    </reaction>
</comment>
<comment type="cofactor">
    <cofactor evidence="2">
        <name>pyridoxal 5'-phosphate</name>
        <dbReference type="ChEBI" id="CHEBI:597326"/>
    </cofactor>
</comment>
<dbReference type="KEGG" id="fwa:DCMF_23085"/>
<gene>
    <name evidence="18" type="ORF">DCMF_23085</name>
</gene>
<evidence type="ECO:0000256" key="7">
    <source>
        <dbReference type="ARBA" id="ARBA00018543"/>
    </source>
</evidence>
<dbReference type="PIRSF" id="PIRSF000521">
    <property type="entry name" value="Transaminase_4ab_Lys_Orn"/>
    <property type="match status" value="1"/>
</dbReference>
<evidence type="ECO:0000256" key="11">
    <source>
        <dbReference type="ARBA" id="ARBA00029760"/>
    </source>
</evidence>
<dbReference type="GO" id="GO:0047589">
    <property type="term" value="F:5-aminovalerate transaminase activity"/>
    <property type="evidence" value="ECO:0007669"/>
    <property type="project" value="UniProtKB-ARBA"/>
</dbReference>
<evidence type="ECO:0000256" key="17">
    <source>
        <dbReference type="RuleBase" id="RU003560"/>
    </source>
</evidence>
<dbReference type="PROSITE" id="PS00600">
    <property type="entry name" value="AA_TRANSFER_CLASS_3"/>
    <property type="match status" value="1"/>
</dbReference>
<evidence type="ECO:0000256" key="2">
    <source>
        <dbReference type="ARBA" id="ARBA00001933"/>
    </source>
</evidence>
<evidence type="ECO:0000256" key="1">
    <source>
        <dbReference type="ARBA" id="ARBA00001750"/>
    </source>
</evidence>
<dbReference type="GO" id="GO:0042802">
    <property type="term" value="F:identical protein binding"/>
    <property type="evidence" value="ECO:0007669"/>
    <property type="project" value="TreeGrafter"/>
</dbReference>
<evidence type="ECO:0000256" key="16">
    <source>
        <dbReference type="ARBA" id="ARBA00050054"/>
    </source>
</evidence>
<protein>
    <recommendedName>
        <fullName evidence="7">4-aminobutyrate aminotransferase</fullName>
        <ecNumber evidence="6">2.6.1.19</ecNumber>
        <ecNumber evidence="5">2.6.1.22</ecNumber>
    </recommendedName>
    <alternativeName>
        <fullName evidence="13">(S)-3-amino-2-methylpropionate transaminase</fullName>
    </alternativeName>
    <alternativeName>
        <fullName evidence="14">GABA aminotransferase</fullName>
    </alternativeName>
    <alternativeName>
        <fullName evidence="12">Gamma-amino-N-butyrate transaminase</fullName>
    </alternativeName>
    <alternativeName>
        <fullName evidence="16">Glutamate:succinic semialdehyde transaminase</fullName>
    </alternativeName>
    <alternativeName>
        <fullName evidence="11">L-AIBAT</fullName>
    </alternativeName>
</protein>
<comment type="similarity">
    <text evidence="4 17">Belongs to the class-III pyridoxal-phosphate-dependent aminotransferase family.</text>
</comment>
<keyword evidence="19" id="KW-1185">Reference proteome</keyword>
<dbReference type="CDD" id="cd00610">
    <property type="entry name" value="OAT_like"/>
    <property type="match status" value="1"/>
</dbReference>
<dbReference type="InterPro" id="IPR005814">
    <property type="entry name" value="Aminotrans_3"/>
</dbReference>
<dbReference type="InterPro" id="IPR015421">
    <property type="entry name" value="PyrdxlP-dep_Trfase_major"/>
</dbReference>